<evidence type="ECO:0000256" key="6">
    <source>
        <dbReference type="ARBA" id="ARBA00023040"/>
    </source>
</evidence>
<protein>
    <recommendedName>
        <fullName evidence="12">G-protein coupled receptors family 1 profile domain-containing protein</fullName>
    </recommendedName>
</protein>
<reference evidence="13" key="1">
    <citation type="submission" date="2021-11" db="EMBL/GenBank/DDBJ databases">
        <authorList>
            <person name="Schell T."/>
        </authorList>
    </citation>
    <scope>NUCLEOTIDE SEQUENCE</scope>
    <source>
        <strain evidence="13">M5</strain>
    </source>
</reference>
<comment type="similarity">
    <text evidence="2">Belongs to the G-protein coupled receptor 1 family.</text>
</comment>
<keyword evidence="6" id="KW-0297">G-protein coupled receptor</keyword>
<evidence type="ECO:0000256" key="4">
    <source>
        <dbReference type="ARBA" id="ARBA00022692"/>
    </source>
</evidence>
<organism evidence="13 14">
    <name type="scientific">Daphnia galeata</name>
    <dbReference type="NCBI Taxonomy" id="27404"/>
    <lineage>
        <taxon>Eukaryota</taxon>
        <taxon>Metazoa</taxon>
        <taxon>Ecdysozoa</taxon>
        <taxon>Arthropoda</taxon>
        <taxon>Crustacea</taxon>
        <taxon>Branchiopoda</taxon>
        <taxon>Diplostraca</taxon>
        <taxon>Cladocera</taxon>
        <taxon>Anomopoda</taxon>
        <taxon>Daphniidae</taxon>
        <taxon>Daphnia</taxon>
    </lineage>
</organism>
<dbReference type="GO" id="GO:0035237">
    <property type="term" value="F:corazonin receptor activity"/>
    <property type="evidence" value="ECO:0007669"/>
    <property type="project" value="TreeGrafter"/>
</dbReference>
<evidence type="ECO:0000313" key="13">
    <source>
        <dbReference type="EMBL" id="CAH0107801.1"/>
    </source>
</evidence>
<keyword evidence="8" id="KW-0675">Receptor</keyword>
<feature type="transmembrane region" description="Helical" evidence="11">
    <location>
        <begin position="71"/>
        <end position="93"/>
    </location>
</feature>
<dbReference type="CDD" id="cd00637">
    <property type="entry name" value="7tm_classA_rhodopsin-like"/>
    <property type="match status" value="1"/>
</dbReference>
<feature type="region of interest" description="Disordered" evidence="10">
    <location>
        <begin position="509"/>
        <end position="555"/>
    </location>
</feature>
<dbReference type="SUPFAM" id="SSF81321">
    <property type="entry name" value="Family A G protein-coupled receptor-like"/>
    <property type="match status" value="1"/>
</dbReference>
<dbReference type="Pfam" id="PF00001">
    <property type="entry name" value="7tm_1"/>
    <property type="match status" value="1"/>
</dbReference>
<keyword evidence="3" id="KW-1003">Cell membrane</keyword>
<dbReference type="PANTHER" id="PTHR24230">
    <property type="entry name" value="G-PROTEIN COUPLED RECEPTOR"/>
    <property type="match status" value="1"/>
</dbReference>
<evidence type="ECO:0000259" key="12">
    <source>
        <dbReference type="PROSITE" id="PS50262"/>
    </source>
</evidence>
<comment type="caution">
    <text evidence="13">The sequence shown here is derived from an EMBL/GenBank/DDBJ whole genome shotgun (WGS) entry which is preliminary data.</text>
</comment>
<dbReference type="PANTHER" id="PTHR24230:SF141">
    <property type="entry name" value="G-PROTEIN COUPLED RECEPTORS FAMILY 1 PROFILE DOMAIN-CONTAINING PROTEIN"/>
    <property type="match status" value="1"/>
</dbReference>
<gene>
    <name evidence="13" type="ORF">DGAL_LOCUS11135</name>
</gene>
<keyword evidence="5 11" id="KW-1133">Transmembrane helix</keyword>
<dbReference type="Proteomes" id="UP000789390">
    <property type="component" value="Unassembled WGS sequence"/>
</dbReference>
<dbReference type="FunFam" id="1.20.1070.10:FF:000354">
    <property type="entry name" value="5-hydroxytryptamine receptor 1A"/>
    <property type="match status" value="1"/>
</dbReference>
<comment type="subcellular location">
    <subcellularLocation>
        <location evidence="1">Cell membrane</location>
        <topology evidence="1">Multi-pass membrane protein</topology>
    </subcellularLocation>
</comment>
<evidence type="ECO:0000313" key="14">
    <source>
        <dbReference type="Proteomes" id="UP000789390"/>
    </source>
</evidence>
<proteinExistence type="inferred from homology"/>
<dbReference type="InterPro" id="IPR000276">
    <property type="entry name" value="GPCR_Rhodpsn"/>
</dbReference>
<evidence type="ECO:0000256" key="10">
    <source>
        <dbReference type="SAM" id="MobiDB-lite"/>
    </source>
</evidence>
<keyword evidence="7 11" id="KW-0472">Membrane</keyword>
<feature type="transmembrane region" description="Helical" evidence="11">
    <location>
        <begin position="137"/>
        <end position="165"/>
    </location>
</feature>
<name>A0A8J2WK91_9CRUS</name>
<keyword evidence="14" id="KW-1185">Reference proteome</keyword>
<feature type="transmembrane region" description="Helical" evidence="11">
    <location>
        <begin position="228"/>
        <end position="250"/>
    </location>
</feature>
<evidence type="ECO:0000256" key="8">
    <source>
        <dbReference type="ARBA" id="ARBA00023170"/>
    </source>
</evidence>
<dbReference type="OrthoDB" id="9615015at2759"/>
<dbReference type="GO" id="GO:0005886">
    <property type="term" value="C:plasma membrane"/>
    <property type="evidence" value="ECO:0007669"/>
    <property type="project" value="UniProtKB-SubCell"/>
</dbReference>
<evidence type="ECO:0000256" key="2">
    <source>
        <dbReference type="ARBA" id="ARBA00010663"/>
    </source>
</evidence>
<feature type="domain" description="G-protein coupled receptors family 1 profile" evidence="12">
    <location>
        <begin position="83"/>
        <end position="360"/>
    </location>
</feature>
<sequence>MVLLMYSPTVYNQSCLWLSSLHSPSKSAINNASSSLLSSSSSSSTVQQSHDWGLVLATGSSLSGYDLFRCAVILVVTCGLISGNLILALAVNCKYSAGILQFQTRCLLTSIATNHVATGLLVTVWNIYPSLISCWPYGVLLCQIQAVLLGSLSQHSSILWILVALDRYIFATRRHRYLQLASSKFCVWVAGTTWGLSFAYYTSIVLPYKAFDYSNDGLAGCAPVPQTGVLMLVSTCLLYFPTTMTLLYVYGTVFHSHNSSQRLVPTTTRTVTLPGNSTSLVKTTRYECNDHCTEGYCNVKVEEAVTRSVATMSLAFIINSTPWIIKQIIVACLGNDVAPWLDFVITWSSLSMGIWNPLLCWLLCPPIRDGVRHILSMACVCCYTNNYSQPTRRSSTWATEISTVNGLSAPPCEIHPNMGSTFVNVIKPHPNSPATEPTTPVRGIQHLPHISVPPPPSSVINAAVQVMAASPCCSPGRSIGTVEHDERIWSEILERSLSSNSLHHLHRLHRNHDDDDDGNRSSQVLEDSMRTPAASYQQQQEEKRRNGKPLGNWHV</sequence>
<evidence type="ECO:0000256" key="5">
    <source>
        <dbReference type="ARBA" id="ARBA00022989"/>
    </source>
</evidence>
<dbReference type="PROSITE" id="PS50262">
    <property type="entry name" value="G_PROTEIN_RECEP_F1_2"/>
    <property type="match status" value="1"/>
</dbReference>
<dbReference type="InterPro" id="IPR017452">
    <property type="entry name" value="GPCR_Rhodpsn_7TM"/>
</dbReference>
<keyword evidence="9" id="KW-0807">Transducer</keyword>
<evidence type="ECO:0000256" key="7">
    <source>
        <dbReference type="ARBA" id="ARBA00023136"/>
    </source>
</evidence>
<feature type="transmembrane region" description="Helical" evidence="11">
    <location>
        <begin position="105"/>
        <end position="125"/>
    </location>
</feature>
<keyword evidence="4 11" id="KW-0812">Transmembrane</keyword>
<dbReference type="AlphaFoldDB" id="A0A8J2WK91"/>
<evidence type="ECO:0000256" key="11">
    <source>
        <dbReference type="SAM" id="Phobius"/>
    </source>
</evidence>
<dbReference type="Gene3D" id="1.20.1070.10">
    <property type="entry name" value="Rhodopsin 7-helix transmembrane proteins"/>
    <property type="match status" value="1"/>
</dbReference>
<accession>A0A8J2WK91</accession>
<evidence type="ECO:0000256" key="9">
    <source>
        <dbReference type="ARBA" id="ARBA00023224"/>
    </source>
</evidence>
<evidence type="ECO:0000256" key="3">
    <source>
        <dbReference type="ARBA" id="ARBA00022475"/>
    </source>
</evidence>
<dbReference type="EMBL" id="CAKKLH010000279">
    <property type="protein sequence ID" value="CAH0107801.1"/>
    <property type="molecule type" value="Genomic_DNA"/>
</dbReference>
<feature type="transmembrane region" description="Helical" evidence="11">
    <location>
        <begin position="185"/>
        <end position="208"/>
    </location>
</feature>
<evidence type="ECO:0000256" key="1">
    <source>
        <dbReference type="ARBA" id="ARBA00004651"/>
    </source>
</evidence>